<dbReference type="STRING" id="307507.A0A2V0PF29"/>
<evidence type="ECO:0000256" key="2">
    <source>
        <dbReference type="ARBA" id="ARBA00022670"/>
    </source>
</evidence>
<dbReference type="OrthoDB" id="4217619at2759"/>
<feature type="compositionally biased region" description="Low complexity" evidence="4">
    <location>
        <begin position="138"/>
        <end position="156"/>
    </location>
</feature>
<evidence type="ECO:0000259" key="5">
    <source>
        <dbReference type="SMART" id="SM00228"/>
    </source>
</evidence>
<feature type="compositionally biased region" description="Low complexity" evidence="4">
    <location>
        <begin position="23"/>
        <end position="47"/>
    </location>
</feature>
<dbReference type="InterPro" id="IPR009003">
    <property type="entry name" value="Peptidase_S1_PA"/>
</dbReference>
<dbReference type="Pfam" id="PF13180">
    <property type="entry name" value="PDZ_2"/>
    <property type="match status" value="1"/>
</dbReference>
<evidence type="ECO:0000256" key="4">
    <source>
        <dbReference type="SAM" id="MobiDB-lite"/>
    </source>
</evidence>
<dbReference type="InParanoid" id="A0A2V0PF29"/>
<evidence type="ECO:0000313" key="7">
    <source>
        <dbReference type="Proteomes" id="UP000247498"/>
    </source>
</evidence>
<evidence type="ECO:0000256" key="1">
    <source>
        <dbReference type="ARBA" id="ARBA00010541"/>
    </source>
</evidence>
<evidence type="ECO:0000313" key="6">
    <source>
        <dbReference type="EMBL" id="GBF98129.1"/>
    </source>
</evidence>
<dbReference type="SUPFAM" id="SSF50156">
    <property type="entry name" value="PDZ domain-like"/>
    <property type="match status" value="1"/>
</dbReference>
<dbReference type="PANTHER" id="PTHR43343:SF2">
    <property type="entry name" value="PDZ DOMAIN-CONTAINING PROTEIN"/>
    <property type="match status" value="1"/>
</dbReference>
<feature type="compositionally biased region" description="Low complexity" evidence="4">
    <location>
        <begin position="94"/>
        <end position="106"/>
    </location>
</feature>
<evidence type="ECO:0000256" key="3">
    <source>
        <dbReference type="ARBA" id="ARBA00022801"/>
    </source>
</evidence>
<dbReference type="SMART" id="SM00228">
    <property type="entry name" value="PDZ"/>
    <property type="match status" value="1"/>
</dbReference>
<dbReference type="SUPFAM" id="SSF50494">
    <property type="entry name" value="Trypsin-like serine proteases"/>
    <property type="match status" value="1"/>
</dbReference>
<dbReference type="PANTHER" id="PTHR43343">
    <property type="entry name" value="PEPTIDASE S12"/>
    <property type="match status" value="1"/>
</dbReference>
<dbReference type="InterPro" id="IPR036034">
    <property type="entry name" value="PDZ_sf"/>
</dbReference>
<protein>
    <submittedName>
        <fullName evidence="6">Protease Do-like chloroplastic</fullName>
    </submittedName>
</protein>
<feature type="compositionally biased region" description="Low complexity" evidence="4">
    <location>
        <begin position="171"/>
        <end position="200"/>
    </location>
</feature>
<feature type="compositionally biased region" description="Polar residues" evidence="4">
    <location>
        <begin position="65"/>
        <end position="79"/>
    </location>
</feature>
<organism evidence="6 7">
    <name type="scientific">Raphidocelis subcapitata</name>
    <dbReference type="NCBI Taxonomy" id="307507"/>
    <lineage>
        <taxon>Eukaryota</taxon>
        <taxon>Viridiplantae</taxon>
        <taxon>Chlorophyta</taxon>
        <taxon>core chlorophytes</taxon>
        <taxon>Chlorophyceae</taxon>
        <taxon>CS clade</taxon>
        <taxon>Sphaeropleales</taxon>
        <taxon>Selenastraceae</taxon>
        <taxon>Raphidocelis</taxon>
    </lineage>
</organism>
<dbReference type="InterPro" id="IPR043504">
    <property type="entry name" value="Peptidase_S1_PA_chymotrypsin"/>
</dbReference>
<dbReference type="Gene3D" id="2.40.10.10">
    <property type="entry name" value="Trypsin-like serine proteases"/>
    <property type="match status" value="2"/>
</dbReference>
<dbReference type="Pfam" id="PF13365">
    <property type="entry name" value="Trypsin_2"/>
    <property type="match status" value="1"/>
</dbReference>
<reference evidence="6 7" key="1">
    <citation type="journal article" date="2018" name="Sci. Rep.">
        <title>Raphidocelis subcapitata (=Pseudokirchneriella subcapitata) provides an insight into genome evolution and environmental adaptations in the Sphaeropleales.</title>
        <authorList>
            <person name="Suzuki S."/>
            <person name="Yamaguchi H."/>
            <person name="Nakajima N."/>
            <person name="Kawachi M."/>
        </authorList>
    </citation>
    <scope>NUCLEOTIDE SEQUENCE [LARGE SCALE GENOMIC DNA]</scope>
    <source>
        <strain evidence="6 7">NIES-35</strain>
    </source>
</reference>
<dbReference type="Gene3D" id="2.30.42.10">
    <property type="match status" value="1"/>
</dbReference>
<proteinExistence type="inferred from homology"/>
<feature type="region of interest" description="Disordered" evidence="4">
    <location>
        <begin position="138"/>
        <end position="219"/>
    </location>
</feature>
<accession>A0A2V0PF29</accession>
<dbReference type="InterPro" id="IPR001940">
    <property type="entry name" value="Peptidase_S1C"/>
</dbReference>
<dbReference type="InterPro" id="IPR001478">
    <property type="entry name" value="PDZ"/>
</dbReference>
<dbReference type="EMBL" id="BDRX01000117">
    <property type="protein sequence ID" value="GBF98129.1"/>
    <property type="molecule type" value="Genomic_DNA"/>
</dbReference>
<name>A0A2V0PF29_9CHLO</name>
<dbReference type="GO" id="GO:0006508">
    <property type="term" value="P:proteolysis"/>
    <property type="evidence" value="ECO:0007669"/>
    <property type="project" value="UniProtKB-KW"/>
</dbReference>
<keyword evidence="7" id="KW-1185">Reference proteome</keyword>
<comment type="similarity">
    <text evidence="1">Belongs to the peptidase S1C family.</text>
</comment>
<gene>
    <name evidence="6" type="ORF">Rsub_10541</name>
</gene>
<dbReference type="AlphaFoldDB" id="A0A2V0PF29"/>
<keyword evidence="2 6" id="KW-0645">Protease</keyword>
<comment type="caution">
    <text evidence="6">The sequence shown here is derived from an EMBL/GenBank/DDBJ whole genome shotgun (WGS) entry which is preliminary data.</text>
</comment>
<feature type="domain" description="PDZ" evidence="5">
    <location>
        <begin position="442"/>
        <end position="530"/>
    </location>
</feature>
<feature type="region of interest" description="Disordered" evidence="4">
    <location>
        <begin position="1"/>
        <end position="112"/>
    </location>
</feature>
<dbReference type="Proteomes" id="UP000247498">
    <property type="component" value="Unassembled WGS sequence"/>
</dbReference>
<dbReference type="GO" id="GO:0004252">
    <property type="term" value="F:serine-type endopeptidase activity"/>
    <property type="evidence" value="ECO:0007669"/>
    <property type="project" value="InterPro"/>
</dbReference>
<sequence length="549" mass="57419">MLILAAGSTPWAGAGGPQRRPLPRAALGQQQQRQQQQQRAWRQPAVPARRRPPAPPHALPRGREQQQQLVEGANLQQQRDQQERARSEGPPPQQQQQHRQQHPQQRAPEAPRWLQRAARLAAGSLLFLGAAAAGPAPRAHATALQPPPSAAAMAQPHRSGRAGLDAPLPLAQTAASAGQQQPQQPAQGQQQQKQQQQPEQAAPPPAGGDAGAPGSHGDELLPWEARGVAIFESNRPSVVNVSHVRSMHHFHTLDLARMSVGQGTGFLWDRAGHVVVAAHTVRGASEVKVTLSDQSTATARVVGSDAASDIAVLALALPRTRTEALRPVALGGSAGLRVGQSVWAIGNPWGLDHTLSKGIVSGLGREMGAGLSALKGVIQTDAAINSGNSGGPLLDSQGRAVGVAIALPDAPARAPGVGHAVPIDAVRRIVDQLLAHGRVKRPSMGVVLAPQAVLRGLGAEGVLVLEVPAGSPAAAAGLRATYRDVFGDVVLGDVIVGIDTRPVRSAAELLQALDDKRPGDRVRCDVLRDGKRLSMTVLLGERVPGAVEE</sequence>
<keyword evidence="3" id="KW-0378">Hydrolase</keyword>
<dbReference type="PRINTS" id="PR00834">
    <property type="entry name" value="PROTEASES2C"/>
</dbReference>
<dbReference type="InterPro" id="IPR051201">
    <property type="entry name" value="Chloro_Bact_Ser_Proteases"/>
</dbReference>